<organism evidence="1 2">
    <name type="scientific">Colletotrichum tamarilloi</name>
    <dbReference type="NCBI Taxonomy" id="1209934"/>
    <lineage>
        <taxon>Eukaryota</taxon>
        <taxon>Fungi</taxon>
        <taxon>Dikarya</taxon>
        <taxon>Ascomycota</taxon>
        <taxon>Pezizomycotina</taxon>
        <taxon>Sordariomycetes</taxon>
        <taxon>Hypocreomycetidae</taxon>
        <taxon>Glomerellales</taxon>
        <taxon>Glomerellaceae</taxon>
        <taxon>Colletotrichum</taxon>
        <taxon>Colletotrichum acutatum species complex</taxon>
    </lineage>
</organism>
<dbReference type="GeneID" id="85411283"/>
<proteinExistence type="predicted"/>
<keyword evidence="2" id="KW-1185">Reference proteome</keyword>
<name>A0ABQ9QZC3_9PEZI</name>
<evidence type="ECO:0000313" key="2">
    <source>
        <dbReference type="Proteomes" id="UP001227543"/>
    </source>
</evidence>
<accession>A0ABQ9QZC3</accession>
<dbReference type="Proteomes" id="UP001227543">
    <property type="component" value="Unassembled WGS sequence"/>
</dbReference>
<gene>
    <name evidence="1" type="ORF">CTAM01_11033</name>
</gene>
<dbReference type="RefSeq" id="XP_060378374.1">
    <property type="nucleotide sequence ID" value="XM_060527045.1"/>
</dbReference>
<dbReference type="EMBL" id="MLFU01000055">
    <property type="protein sequence ID" value="KAK1489817.1"/>
    <property type="molecule type" value="Genomic_DNA"/>
</dbReference>
<comment type="caution">
    <text evidence="1">The sequence shown here is derived from an EMBL/GenBank/DDBJ whole genome shotgun (WGS) entry which is preliminary data.</text>
</comment>
<protein>
    <submittedName>
        <fullName evidence="1">Uncharacterized protein</fullName>
    </submittedName>
</protein>
<sequence>MREGAADDIHMSVRYARFLDILLDASLYSSSRVHSPSGADQEGFVHQGLGTTIIPQNPALLNKPTLLAYWKANRLDSGFFNIQSSIEWLRIAKLLPLDEAALGIGPEYFTDLVTRN</sequence>
<reference evidence="1 2" key="1">
    <citation type="submission" date="2016-10" db="EMBL/GenBank/DDBJ databases">
        <title>The genome sequence of Colletotrichum fioriniae PJ7.</title>
        <authorList>
            <person name="Baroncelli R."/>
        </authorList>
    </citation>
    <scope>NUCLEOTIDE SEQUENCE [LARGE SCALE GENOMIC DNA]</scope>
    <source>
        <strain evidence="1 2">Tom-12</strain>
    </source>
</reference>
<evidence type="ECO:0000313" key="1">
    <source>
        <dbReference type="EMBL" id="KAK1489817.1"/>
    </source>
</evidence>